<dbReference type="AlphaFoldDB" id="A0A565BA49"/>
<proteinExistence type="predicted"/>
<gene>
    <name evidence="1" type="ORF">ANE_LOCUS8918</name>
</gene>
<accession>A0A565BA49</accession>
<dbReference type="Proteomes" id="UP000489600">
    <property type="component" value="Unassembled WGS sequence"/>
</dbReference>
<dbReference type="SUPFAM" id="SSF48371">
    <property type="entry name" value="ARM repeat"/>
    <property type="match status" value="1"/>
</dbReference>
<protein>
    <submittedName>
        <fullName evidence="1">Uncharacterized protein</fullName>
    </submittedName>
</protein>
<evidence type="ECO:0000313" key="1">
    <source>
        <dbReference type="EMBL" id="VVA98473.1"/>
    </source>
</evidence>
<comment type="caution">
    <text evidence="1">The sequence shown here is derived from an EMBL/GenBank/DDBJ whole genome shotgun (WGS) entry which is preliminary data.</text>
</comment>
<name>A0A565BA49_9BRAS</name>
<reference evidence="1" key="1">
    <citation type="submission" date="2019-07" db="EMBL/GenBank/DDBJ databases">
        <authorList>
            <person name="Dittberner H."/>
        </authorList>
    </citation>
    <scope>NUCLEOTIDE SEQUENCE [LARGE SCALE GENOMIC DNA]</scope>
</reference>
<organism evidence="1 2">
    <name type="scientific">Arabis nemorensis</name>
    <dbReference type="NCBI Taxonomy" id="586526"/>
    <lineage>
        <taxon>Eukaryota</taxon>
        <taxon>Viridiplantae</taxon>
        <taxon>Streptophyta</taxon>
        <taxon>Embryophyta</taxon>
        <taxon>Tracheophyta</taxon>
        <taxon>Spermatophyta</taxon>
        <taxon>Magnoliopsida</taxon>
        <taxon>eudicotyledons</taxon>
        <taxon>Gunneridae</taxon>
        <taxon>Pentapetalae</taxon>
        <taxon>rosids</taxon>
        <taxon>malvids</taxon>
        <taxon>Brassicales</taxon>
        <taxon>Brassicaceae</taxon>
        <taxon>Arabideae</taxon>
        <taxon>Arabis</taxon>
    </lineage>
</organism>
<dbReference type="InterPro" id="IPR016024">
    <property type="entry name" value="ARM-type_fold"/>
</dbReference>
<dbReference type="EMBL" id="CABITT030000003">
    <property type="protein sequence ID" value="VVA98473.1"/>
    <property type="molecule type" value="Genomic_DNA"/>
</dbReference>
<evidence type="ECO:0000313" key="2">
    <source>
        <dbReference type="Proteomes" id="UP000489600"/>
    </source>
</evidence>
<sequence length="272" mass="31189">MDSQQTTDSTQENLFLAMVRDSQQSIDSTQENLFSAMVRDSQQFKATVSSNQIGIWCWVGDAKSFKIDESACTKALSLNHQLKLCNQESKHFPRIDTVVINNKLRFRGEIARIVLDPVCASLISNLLQQASTEELEIVCLECKDEIHTIAPNLTGSKFLIKLFARLKELYLGCENMKILLVLTVKDKKLQSTICHQIGSETFFDLLCYIEFMNEEFVWILARSLTEIMIKHGVVDFLFTNLFERLTLLDLRASVIPAIKPWLQRTRELPCFE</sequence>
<keyword evidence="2" id="KW-1185">Reference proteome</keyword>